<feature type="compositionally biased region" description="Acidic residues" evidence="4">
    <location>
        <begin position="1374"/>
        <end position="1387"/>
    </location>
</feature>
<dbReference type="GO" id="GO:0006886">
    <property type="term" value="P:intracellular protein transport"/>
    <property type="evidence" value="ECO:0007669"/>
    <property type="project" value="InterPro"/>
</dbReference>
<dbReference type="Pfam" id="PF07064">
    <property type="entry name" value="RIC1"/>
    <property type="match status" value="1"/>
</dbReference>
<feature type="region of interest" description="Disordered" evidence="4">
    <location>
        <begin position="956"/>
        <end position="1051"/>
    </location>
</feature>
<dbReference type="InterPro" id="IPR009771">
    <property type="entry name" value="RIC1_C"/>
</dbReference>
<dbReference type="EMBL" id="LSMT01000045">
    <property type="protein sequence ID" value="PFX30757.1"/>
    <property type="molecule type" value="Genomic_DNA"/>
</dbReference>
<evidence type="ECO:0000256" key="2">
    <source>
        <dbReference type="ARBA" id="ARBA00023136"/>
    </source>
</evidence>
<dbReference type="InterPro" id="IPR015943">
    <property type="entry name" value="WD40/YVTN_repeat-like_dom_sf"/>
</dbReference>
<dbReference type="InterPro" id="IPR040096">
    <property type="entry name" value="Ric1"/>
</dbReference>
<dbReference type="GO" id="GO:0005829">
    <property type="term" value="C:cytosol"/>
    <property type="evidence" value="ECO:0007669"/>
    <property type="project" value="TreeGrafter"/>
</dbReference>
<dbReference type="GO" id="GO:0034066">
    <property type="term" value="C:Ric1-Rgp1 guanyl-nucleotide exchange factor complex"/>
    <property type="evidence" value="ECO:0007669"/>
    <property type="project" value="InterPro"/>
</dbReference>
<dbReference type="InterPro" id="IPR036322">
    <property type="entry name" value="WD40_repeat_dom_sf"/>
</dbReference>
<dbReference type="PANTHER" id="PTHR22746">
    <property type="entry name" value="RAB6A-GEF COMPLEX PARTNER PROTEIN 1"/>
    <property type="match status" value="1"/>
</dbReference>
<dbReference type="SUPFAM" id="SSF50978">
    <property type="entry name" value="WD40 repeat-like"/>
    <property type="match status" value="2"/>
</dbReference>
<reference evidence="7" key="1">
    <citation type="journal article" date="2017" name="bioRxiv">
        <title>Comparative analysis of the genomes of Stylophora pistillata and Acropora digitifera provides evidence for extensive differences between species of corals.</title>
        <authorList>
            <person name="Voolstra C.R."/>
            <person name="Li Y."/>
            <person name="Liew Y.J."/>
            <person name="Baumgarten S."/>
            <person name="Zoccola D."/>
            <person name="Flot J.-F."/>
            <person name="Tambutte S."/>
            <person name="Allemand D."/>
            <person name="Aranda M."/>
        </authorList>
    </citation>
    <scope>NUCLEOTIDE SEQUENCE [LARGE SCALE GENOMIC DNA]</scope>
</reference>
<sequence>MYFPIGWPKYFSSRDVHCGELKSLKYNRDRTLLAVISDHSVCIWNNRPRVLVVAYRRSFDAIKDVGRNVTVAWKPDSTGLAVSTSEGKIVFLELQRNNGVQLYVPRFSSHSHRHSSPNSPAGVPALKLVEIAIVPISGGVTSVAARRDELFVSTGSGLLQRVTWDGFLEGGMTMSIHSIPFTNDLENARAIPLKTEGVSFRAIEYSPLLGGFAVVLADGRGGFLSAGTASFECSDIIGLWAKDLSSATCVAINHRYRLIAFGCTNGESLVYGFDDLTGSLQLSHKLVLSSKDYPDTIQATGSIQCLSWTPDGCAIAVAWSWECHGGLAVWSVFGSLLMCTLGGDYGTSQEAVLHNPLHIKSMGWGPEGYTLALVSAEEESGAAGDIMQLQFMKSALTVNPCMSNHEHLFLQGEECLYLNTGDMVSETQELLEGNGTRPVIGGPVGHSTLVSNKQWLVLQTPSNYLDSNWPIRYAAVDKSGRCIAVAGRTGIAHYSLNIRKWKLFGNVSQEQSFSCRGGLAWWRDFLIVPCYNSNSSSDEVRFYPRTCNLDNAFAVNVKLPAPAFLVNVFRCLLLVYSSDCRVVFFSLERTDDDPNVPKVQVSRVQEVALVNHVPHPLAVVHVTLTSLYADYQGSDGLDGVESLITNVGGRLLMLQKDKANPERKTRKSSFCSPVVLASCVENVWTSSTSSRTKRHLMEALWLGCGANGMKVWLPLFPGNDENPPNFLSKRIMLPFHLNIYPLAVLFQDAVILGAANEPMPLECTSPAPTSLSPQAFPFCTLERTTQIYLHHVLRQLLRRNLGQQALKIANMCCDLPYFPHVLELMLHEVLEEEATASEPIPDALLPRIVRFIKEFPQYLETVVHCARKTEVALWSYLFMAVGNPRDLFADCLAAGKLETAASYLIILQNLEQPAVSKQHATILLDKALDGCKWNIARDLVRFLRCIGADELDSPPRSPTFVKPHHPPPLSPAASVDNDDIPYTVNPHPRSSSVTKPPSRGSLTRGGSMEKAYITRTSSSEKGSLTRSGSVDKSRKSVASSSPTSAMQPKRFTDFETPDNFFIDTILNRHARLLLTAIRLKDLGKFSAHLEFPLVPWLRKERNRAARVDNYVETLTSIHKSFDLPYPAVNQLSSAPLSPKPWIRNGRLSSVSSSSSTRGGRQNLDELEGRLELGIELGEEVEEEEAQLSPVCRNDESGRVSGDPSETSSVAHSMDGEEDWIWGGEGPSYVDVQEIRAQLAFSGSLQALREIRFLLKIFIEAKCHDWWFILSLVLRDSTCLTDFVDDMIKMRDATVDSLTRVKDGMGSLEAWAEQNCHGYQLFFGLHKEHWLALDAALEAAKNAPTEQKDSSPAPDLGRYSRQSSTSKDEEKLGNEEEESEEVADEEKSEYDCVVS</sequence>
<dbReference type="GO" id="GO:0000139">
    <property type="term" value="C:Golgi membrane"/>
    <property type="evidence" value="ECO:0007669"/>
    <property type="project" value="TreeGrafter"/>
</dbReference>
<evidence type="ECO:0000259" key="5">
    <source>
        <dbReference type="Pfam" id="PF07064"/>
    </source>
</evidence>
<dbReference type="Pfam" id="PF25440">
    <property type="entry name" value="Beta-prop_RIC1_2nd"/>
    <property type="match status" value="1"/>
</dbReference>
<feature type="region of interest" description="Disordered" evidence="4">
    <location>
        <begin position="1341"/>
        <end position="1394"/>
    </location>
</feature>
<comment type="subcellular location">
    <subcellularLocation>
        <location evidence="1">Membrane</location>
    </subcellularLocation>
</comment>
<protein>
    <recommendedName>
        <fullName evidence="3">Protein RIC1 homolog</fullName>
    </recommendedName>
</protein>
<feature type="compositionally biased region" description="Polar residues" evidence="4">
    <location>
        <begin position="1014"/>
        <end position="1028"/>
    </location>
</feature>
<name>A0A2B4SQI8_STYPI</name>
<evidence type="ECO:0000313" key="7">
    <source>
        <dbReference type="Proteomes" id="UP000225706"/>
    </source>
</evidence>
<evidence type="ECO:0000313" key="6">
    <source>
        <dbReference type="EMBL" id="PFX30757.1"/>
    </source>
</evidence>
<accession>A0A2B4SQI8</accession>
<keyword evidence="7" id="KW-1185">Reference proteome</keyword>
<comment type="caution">
    <text evidence="6">The sequence shown here is derived from an EMBL/GenBank/DDBJ whole genome shotgun (WGS) entry which is preliminary data.</text>
</comment>
<feature type="compositionally biased region" description="Polar residues" evidence="4">
    <location>
        <begin position="1035"/>
        <end position="1046"/>
    </location>
</feature>
<dbReference type="GO" id="GO:0042147">
    <property type="term" value="P:retrograde transport, endosome to Golgi"/>
    <property type="evidence" value="ECO:0007669"/>
    <property type="project" value="TreeGrafter"/>
</dbReference>
<dbReference type="STRING" id="50429.A0A2B4SQI8"/>
<organism evidence="6 7">
    <name type="scientific">Stylophora pistillata</name>
    <name type="common">Smooth cauliflower coral</name>
    <dbReference type="NCBI Taxonomy" id="50429"/>
    <lineage>
        <taxon>Eukaryota</taxon>
        <taxon>Metazoa</taxon>
        <taxon>Cnidaria</taxon>
        <taxon>Anthozoa</taxon>
        <taxon>Hexacorallia</taxon>
        <taxon>Scleractinia</taxon>
        <taxon>Astrocoeniina</taxon>
        <taxon>Pocilloporidae</taxon>
        <taxon>Stylophora</taxon>
    </lineage>
</organism>
<feature type="domain" description="RIC1 C-terminal alpha solenoid region" evidence="5">
    <location>
        <begin position="790"/>
        <end position="948"/>
    </location>
</feature>
<feature type="region of interest" description="Disordered" evidence="4">
    <location>
        <begin position="1180"/>
        <end position="1213"/>
    </location>
</feature>
<evidence type="ECO:0000256" key="3">
    <source>
        <dbReference type="ARBA" id="ARBA00029879"/>
    </source>
</evidence>
<gene>
    <name evidence="6" type="ORF">AWC38_SpisGene4384</name>
</gene>
<evidence type="ECO:0000256" key="4">
    <source>
        <dbReference type="SAM" id="MobiDB-lite"/>
    </source>
</evidence>
<keyword evidence="2" id="KW-0472">Membrane</keyword>
<evidence type="ECO:0000256" key="1">
    <source>
        <dbReference type="ARBA" id="ARBA00004370"/>
    </source>
</evidence>
<dbReference type="Gene3D" id="2.130.10.10">
    <property type="entry name" value="YVTN repeat-like/Quinoprotein amine dehydrogenase"/>
    <property type="match status" value="1"/>
</dbReference>
<dbReference type="PANTHER" id="PTHR22746:SF10">
    <property type="entry name" value="GUANINE NUCLEOTIDE EXCHANGE FACTOR SUBUNIT RIC1"/>
    <property type="match status" value="1"/>
</dbReference>
<proteinExistence type="predicted"/>
<dbReference type="OrthoDB" id="67540at2759"/>
<dbReference type="Proteomes" id="UP000225706">
    <property type="component" value="Unassembled WGS sequence"/>
</dbReference>